<gene>
    <name evidence="2" type="ORF">OKA104_LOCUS54390</name>
</gene>
<dbReference type="InterPro" id="IPR000718">
    <property type="entry name" value="Peptidase_M13"/>
</dbReference>
<dbReference type="EMBL" id="CAJOAY010036159">
    <property type="protein sequence ID" value="CAF4455425.1"/>
    <property type="molecule type" value="Genomic_DNA"/>
</dbReference>
<name>A0A820SSF5_9BILA</name>
<dbReference type="Pfam" id="PF05649">
    <property type="entry name" value="Peptidase_M13_N"/>
    <property type="match status" value="1"/>
</dbReference>
<dbReference type="InterPro" id="IPR042089">
    <property type="entry name" value="Peptidase_M13_dom_2"/>
</dbReference>
<dbReference type="AlphaFoldDB" id="A0A820SSF5"/>
<dbReference type="Gene3D" id="3.40.390.10">
    <property type="entry name" value="Collagenase (Catalytic Domain)"/>
    <property type="match status" value="1"/>
</dbReference>
<feature type="non-terminal residue" evidence="2">
    <location>
        <position position="94"/>
    </location>
</feature>
<sequence>QAMTYLYLKSQTDDNIREELQEVILNIRSTFYETIKRNTWMTNDTKKVALAKAQLMSEFIAYPLEALNETYLNLSHAHLNISFDNHLNNVINLL</sequence>
<evidence type="ECO:0000259" key="1">
    <source>
        <dbReference type="Pfam" id="PF05649"/>
    </source>
</evidence>
<reference evidence="2" key="1">
    <citation type="submission" date="2021-02" db="EMBL/GenBank/DDBJ databases">
        <authorList>
            <person name="Nowell W R."/>
        </authorList>
    </citation>
    <scope>NUCLEOTIDE SEQUENCE</scope>
</reference>
<accession>A0A820SSF5</accession>
<dbReference type="InterPro" id="IPR008753">
    <property type="entry name" value="Peptidase_M13_N"/>
</dbReference>
<proteinExistence type="predicted"/>
<dbReference type="GO" id="GO:0006508">
    <property type="term" value="P:proteolysis"/>
    <property type="evidence" value="ECO:0007669"/>
    <property type="project" value="InterPro"/>
</dbReference>
<dbReference type="SUPFAM" id="SSF55486">
    <property type="entry name" value="Metalloproteases ('zincins'), catalytic domain"/>
    <property type="match status" value="1"/>
</dbReference>
<dbReference type="Gene3D" id="1.10.1380.10">
    <property type="entry name" value="Neutral endopeptidase , domain2"/>
    <property type="match status" value="1"/>
</dbReference>
<feature type="non-terminal residue" evidence="2">
    <location>
        <position position="1"/>
    </location>
</feature>
<comment type="caution">
    <text evidence="2">The sequence shown here is derived from an EMBL/GenBank/DDBJ whole genome shotgun (WGS) entry which is preliminary data.</text>
</comment>
<organism evidence="2 3">
    <name type="scientific">Adineta steineri</name>
    <dbReference type="NCBI Taxonomy" id="433720"/>
    <lineage>
        <taxon>Eukaryota</taxon>
        <taxon>Metazoa</taxon>
        <taxon>Spiralia</taxon>
        <taxon>Gnathifera</taxon>
        <taxon>Rotifera</taxon>
        <taxon>Eurotatoria</taxon>
        <taxon>Bdelloidea</taxon>
        <taxon>Adinetida</taxon>
        <taxon>Adinetidae</taxon>
        <taxon>Adineta</taxon>
    </lineage>
</organism>
<evidence type="ECO:0000313" key="2">
    <source>
        <dbReference type="EMBL" id="CAF4455425.1"/>
    </source>
</evidence>
<dbReference type="GO" id="GO:0004222">
    <property type="term" value="F:metalloendopeptidase activity"/>
    <property type="evidence" value="ECO:0007669"/>
    <property type="project" value="InterPro"/>
</dbReference>
<protein>
    <recommendedName>
        <fullName evidence="1">Peptidase M13 N-terminal domain-containing protein</fullName>
    </recommendedName>
</protein>
<feature type="domain" description="Peptidase M13 N-terminal" evidence="1">
    <location>
        <begin position="1"/>
        <end position="63"/>
    </location>
</feature>
<dbReference type="Proteomes" id="UP000663881">
    <property type="component" value="Unassembled WGS sequence"/>
</dbReference>
<evidence type="ECO:0000313" key="3">
    <source>
        <dbReference type="Proteomes" id="UP000663881"/>
    </source>
</evidence>
<dbReference type="PROSITE" id="PS51885">
    <property type="entry name" value="NEPRILYSIN"/>
    <property type="match status" value="1"/>
</dbReference>
<dbReference type="InterPro" id="IPR024079">
    <property type="entry name" value="MetalloPept_cat_dom_sf"/>
</dbReference>